<dbReference type="AlphaFoldDB" id="A0A8J5T464"/>
<comment type="caution">
    <text evidence="1">The sequence shown here is derived from an EMBL/GenBank/DDBJ whole genome shotgun (WGS) entry which is preliminary data.</text>
</comment>
<evidence type="ECO:0000313" key="1">
    <source>
        <dbReference type="EMBL" id="KAG7172426.1"/>
    </source>
</evidence>
<reference evidence="1" key="1">
    <citation type="journal article" date="2021" name="Sci. Adv.">
        <title>The American lobster genome reveals insights on longevity, neural, and immune adaptations.</title>
        <authorList>
            <person name="Polinski J.M."/>
            <person name="Zimin A.V."/>
            <person name="Clark K.F."/>
            <person name="Kohn A.B."/>
            <person name="Sadowski N."/>
            <person name="Timp W."/>
            <person name="Ptitsyn A."/>
            <person name="Khanna P."/>
            <person name="Romanova D.Y."/>
            <person name="Williams P."/>
            <person name="Greenwood S.J."/>
            <person name="Moroz L.L."/>
            <person name="Walt D.R."/>
            <person name="Bodnar A.G."/>
        </authorList>
    </citation>
    <scope>NUCLEOTIDE SEQUENCE</scope>
    <source>
        <strain evidence="1">GMGI-L3</strain>
    </source>
</reference>
<keyword evidence="2" id="KW-1185">Reference proteome</keyword>
<accession>A0A8J5T464</accession>
<protein>
    <submittedName>
        <fullName evidence="1">Uncharacterized protein</fullName>
    </submittedName>
</protein>
<proteinExistence type="predicted"/>
<gene>
    <name evidence="1" type="ORF">Hamer_G024354</name>
</gene>
<name>A0A8J5T464_HOMAM</name>
<evidence type="ECO:0000313" key="2">
    <source>
        <dbReference type="Proteomes" id="UP000747542"/>
    </source>
</evidence>
<dbReference type="Proteomes" id="UP000747542">
    <property type="component" value="Unassembled WGS sequence"/>
</dbReference>
<dbReference type="EMBL" id="JAHLQT010011191">
    <property type="protein sequence ID" value="KAG7172426.1"/>
    <property type="molecule type" value="Genomic_DNA"/>
</dbReference>
<organism evidence="1 2">
    <name type="scientific">Homarus americanus</name>
    <name type="common">American lobster</name>
    <dbReference type="NCBI Taxonomy" id="6706"/>
    <lineage>
        <taxon>Eukaryota</taxon>
        <taxon>Metazoa</taxon>
        <taxon>Ecdysozoa</taxon>
        <taxon>Arthropoda</taxon>
        <taxon>Crustacea</taxon>
        <taxon>Multicrustacea</taxon>
        <taxon>Malacostraca</taxon>
        <taxon>Eumalacostraca</taxon>
        <taxon>Eucarida</taxon>
        <taxon>Decapoda</taxon>
        <taxon>Pleocyemata</taxon>
        <taxon>Astacidea</taxon>
        <taxon>Nephropoidea</taxon>
        <taxon>Nephropidae</taxon>
        <taxon>Homarus</taxon>
    </lineage>
</organism>
<sequence>MYSIYKDGLDRMCEWNWVERLLEE</sequence>